<comment type="caution">
    <text evidence="4">The sequence shown here is derived from an EMBL/GenBank/DDBJ whole genome shotgun (WGS) entry which is preliminary data.</text>
</comment>
<dbReference type="Pfam" id="PF04488">
    <property type="entry name" value="Gly_transf_sug"/>
    <property type="match status" value="1"/>
</dbReference>
<feature type="compositionally biased region" description="Basic and acidic residues" evidence="1">
    <location>
        <begin position="282"/>
        <end position="292"/>
    </location>
</feature>
<dbReference type="InterPro" id="IPR007652">
    <property type="entry name" value="A1-4-GlycosylTfrase_dom"/>
</dbReference>
<feature type="region of interest" description="Disordered" evidence="1">
    <location>
        <begin position="282"/>
        <end position="302"/>
    </location>
</feature>
<evidence type="ECO:0000313" key="5">
    <source>
        <dbReference type="Proteomes" id="UP000290289"/>
    </source>
</evidence>
<dbReference type="InterPro" id="IPR044789">
    <property type="entry name" value="Put_A1-4-GlycosylTfrase_plant"/>
</dbReference>
<dbReference type="InterPro" id="IPR007577">
    <property type="entry name" value="GlycoTrfase_DXD_sugar-bd_CS"/>
</dbReference>
<keyword evidence="5" id="KW-1185">Reference proteome</keyword>
<dbReference type="Gene3D" id="3.90.550.20">
    <property type="match status" value="1"/>
</dbReference>
<proteinExistence type="predicted"/>
<dbReference type="Pfam" id="PF04572">
    <property type="entry name" value="Gb3_synth"/>
    <property type="match status" value="1"/>
</dbReference>
<feature type="domain" description="Alpha 1,4-glycosyltransferase" evidence="3">
    <location>
        <begin position="548"/>
        <end position="678"/>
    </location>
</feature>
<evidence type="ECO:0000259" key="3">
    <source>
        <dbReference type="Pfam" id="PF04572"/>
    </source>
</evidence>
<dbReference type="STRING" id="3750.A0A498IXI0"/>
<dbReference type="AlphaFoldDB" id="A0A498IXI0"/>
<dbReference type="InterPro" id="IPR029044">
    <property type="entry name" value="Nucleotide-diphossugar_trans"/>
</dbReference>
<name>A0A498IXI0_MALDO</name>
<feature type="region of interest" description="Disordered" evidence="1">
    <location>
        <begin position="49"/>
        <end position="79"/>
    </location>
</feature>
<evidence type="ECO:0000256" key="2">
    <source>
        <dbReference type="SAM" id="Phobius"/>
    </source>
</evidence>
<sequence>MLRSIRSRRPHRPRYGVYICAVISALLLLLSVSLLYTRLSHSQSHHFHYRHQNPDSQYDDVSLTNPLVSDEGNDVGSIATEDKIDELDDVVEETPKDEEVDDEDDPQSEISQSRVSGYVFDHVTGVIRRGFIKRKIEDWEEDYNGFNMGLGALDKSKVAFGSDDVPVDMEVRRRMSEVAGIEDALLLKVGKRVSPLREGWGEWFDKKGDFLRRDRMFKSNVEKLNPLHNPMLQDPDAVGVTGLTKGDKVLQKWWLNHFKKVPFLGKKPLGVSGRPREVKLRENGREGRKMESDGGDGVVNGRGNGIGVGTEVAENESKGLNSGSSGNSSTDRNLSYMSNVSDKAIGNTVEQISESDPDQVGGFKDEFSGVIYADGKRWGYYPGLDPLLSFSDFVDVFFRKGKCEMRVFMVWNSPPWMYTVRQQRGLESLLSRHRDACVLVLSETIELDFFKNNFLKDGYKVAVAMPNLDELLRDTPTHIFASAWSEWRKTKYYATHYSELVRLAALYKYGGIYLDSDIIVLKPLSSLHNSVGKEDQPAGSSLNGAVMAFNRRSPFIMECLKEFYMTYDDTRLRLNGADLLTRVARRFLSSRNKSVRQLELKVQPSFIFFPIASQNISRYFTALSTETEKAQQDALFRKILDESLTFHFWNSLTSALIPEPESLATRLIDHPCIRCTDVL</sequence>
<dbReference type="EMBL" id="RDQH01000336">
    <property type="protein sequence ID" value="RXH86814.1"/>
    <property type="molecule type" value="Genomic_DNA"/>
</dbReference>
<evidence type="ECO:0000313" key="4">
    <source>
        <dbReference type="EMBL" id="RXH86814.1"/>
    </source>
</evidence>
<keyword evidence="2" id="KW-0812">Transmembrane</keyword>
<organism evidence="4 5">
    <name type="scientific">Malus domestica</name>
    <name type="common">Apple</name>
    <name type="synonym">Pyrus malus</name>
    <dbReference type="NCBI Taxonomy" id="3750"/>
    <lineage>
        <taxon>Eukaryota</taxon>
        <taxon>Viridiplantae</taxon>
        <taxon>Streptophyta</taxon>
        <taxon>Embryophyta</taxon>
        <taxon>Tracheophyta</taxon>
        <taxon>Spermatophyta</taxon>
        <taxon>Magnoliopsida</taxon>
        <taxon>eudicotyledons</taxon>
        <taxon>Gunneridae</taxon>
        <taxon>Pentapetalae</taxon>
        <taxon>rosids</taxon>
        <taxon>fabids</taxon>
        <taxon>Rosales</taxon>
        <taxon>Rosaceae</taxon>
        <taxon>Amygdaloideae</taxon>
        <taxon>Maleae</taxon>
        <taxon>Malus</taxon>
    </lineage>
</organism>
<reference evidence="4 5" key="1">
    <citation type="submission" date="2018-10" db="EMBL/GenBank/DDBJ databases">
        <title>A high-quality apple genome assembly.</title>
        <authorList>
            <person name="Hu J."/>
        </authorList>
    </citation>
    <scope>NUCLEOTIDE SEQUENCE [LARGE SCALE GENOMIC DNA]</scope>
    <source>
        <strain evidence="5">cv. HFTH1</strain>
        <tissue evidence="4">Young leaf</tissue>
    </source>
</reference>
<dbReference type="PANTHER" id="PTHR47213:SF1">
    <property type="entry name" value="OS07G0567300 PROTEIN"/>
    <property type="match status" value="1"/>
</dbReference>
<evidence type="ECO:0000256" key="1">
    <source>
        <dbReference type="SAM" id="MobiDB-lite"/>
    </source>
</evidence>
<keyword evidence="2" id="KW-0472">Membrane</keyword>
<dbReference type="Proteomes" id="UP000290289">
    <property type="component" value="Chromosome 10"/>
</dbReference>
<protein>
    <recommendedName>
        <fullName evidence="3">Alpha 1,4-glycosyltransferase domain-containing protein</fullName>
    </recommendedName>
</protein>
<accession>A0A498IXI0</accession>
<keyword evidence="2" id="KW-1133">Transmembrane helix</keyword>
<gene>
    <name evidence="4" type="ORF">DVH24_022087</name>
</gene>
<dbReference type="PANTHER" id="PTHR47213">
    <property type="entry name" value="OS07G0567300 PROTEIN"/>
    <property type="match status" value="1"/>
</dbReference>
<feature type="transmembrane region" description="Helical" evidence="2">
    <location>
        <begin position="15"/>
        <end position="36"/>
    </location>
</feature>
<dbReference type="SUPFAM" id="SSF53448">
    <property type="entry name" value="Nucleotide-diphospho-sugar transferases"/>
    <property type="match status" value="1"/>
</dbReference>